<evidence type="ECO:0000256" key="1">
    <source>
        <dbReference type="ARBA" id="ARBA00010996"/>
    </source>
</evidence>
<protein>
    <recommendedName>
        <fullName evidence="5">Thioredoxin domain-containing protein</fullName>
    </recommendedName>
</protein>
<dbReference type="GO" id="GO:0046872">
    <property type="term" value="F:metal ion binding"/>
    <property type="evidence" value="ECO:0007669"/>
    <property type="project" value="UniProtKB-KW"/>
</dbReference>
<dbReference type="EMBL" id="CP027860">
    <property type="protein sequence ID" value="AVP98393.1"/>
    <property type="molecule type" value="Genomic_DNA"/>
</dbReference>
<dbReference type="AlphaFoldDB" id="A0A2P1PU75"/>
<reference evidence="6 7" key="2">
    <citation type="submission" date="2018-03" db="EMBL/GenBank/DDBJ databases">
        <authorList>
            <person name="Keele B.F."/>
        </authorList>
    </citation>
    <scope>NUCLEOTIDE SEQUENCE [LARGE SCALE GENOMIC DNA]</scope>
    <source>
        <strain evidence="6 7">D13</strain>
    </source>
</reference>
<keyword evidence="2 3" id="KW-0186">Copper</keyword>
<dbReference type="PROSITE" id="PS51352">
    <property type="entry name" value="THIOREDOXIN_2"/>
    <property type="match status" value="1"/>
</dbReference>
<gene>
    <name evidence="6" type="ORF">C7S18_14885</name>
</gene>
<feature type="binding site" evidence="3">
    <location>
        <position position="83"/>
    </location>
    <ligand>
        <name>Cu cation</name>
        <dbReference type="ChEBI" id="CHEBI:23378"/>
    </ligand>
</feature>
<dbReference type="Proteomes" id="UP000241074">
    <property type="component" value="Chromosome"/>
</dbReference>
<feature type="binding site" evidence="3">
    <location>
        <position position="169"/>
    </location>
    <ligand>
        <name>Cu cation</name>
        <dbReference type="ChEBI" id="CHEBI:23378"/>
    </ligand>
</feature>
<name>A0A2P1PU75_9GAMM</name>
<evidence type="ECO:0000256" key="2">
    <source>
        <dbReference type="ARBA" id="ARBA00023008"/>
    </source>
</evidence>
<feature type="disulfide bond" description="Redox-active" evidence="4">
    <location>
        <begin position="79"/>
        <end position="83"/>
    </location>
</feature>
<sequence length="205" mass="22444">MSRLPKLIVLVAVLAAVLGFLLSRQQSATTPPPTPTSLVLFGKANPLPEFSLERAQGGAFTKQDLQGKLTLMFFGFTHCPDVCPTTLATMREIETRLQDDPALDRIQMVFVSIDPDRDTANVLAEYTKFFSERVVPLRGSDEALAGLTKSLGVVYFREKKPNGDIQVDHSTKISLIDPEARMVGEIKPPHDGARIANDLKALVSP</sequence>
<dbReference type="OrthoDB" id="9790194at2"/>
<evidence type="ECO:0000256" key="3">
    <source>
        <dbReference type="PIRSR" id="PIRSR603782-1"/>
    </source>
</evidence>
<keyword evidence="3" id="KW-0479">Metal-binding</keyword>
<feature type="domain" description="Thioredoxin" evidence="5">
    <location>
        <begin position="41"/>
        <end position="205"/>
    </location>
</feature>
<dbReference type="InterPro" id="IPR013766">
    <property type="entry name" value="Thioredoxin_domain"/>
</dbReference>
<proteinExistence type="inferred from homology"/>
<dbReference type="PANTHER" id="PTHR12151:SF25">
    <property type="entry name" value="LINALOOL DEHYDRATASE_ISOMERASE DOMAIN-CONTAINING PROTEIN"/>
    <property type="match status" value="1"/>
</dbReference>
<dbReference type="InterPro" id="IPR036249">
    <property type="entry name" value="Thioredoxin-like_sf"/>
</dbReference>
<dbReference type="Pfam" id="PF02630">
    <property type="entry name" value="SCO1-SenC"/>
    <property type="match status" value="1"/>
</dbReference>
<dbReference type="Gene3D" id="3.40.30.10">
    <property type="entry name" value="Glutaredoxin"/>
    <property type="match status" value="1"/>
</dbReference>
<dbReference type="SUPFAM" id="SSF52833">
    <property type="entry name" value="Thioredoxin-like"/>
    <property type="match status" value="1"/>
</dbReference>
<evidence type="ECO:0000256" key="4">
    <source>
        <dbReference type="PIRSR" id="PIRSR603782-2"/>
    </source>
</evidence>
<keyword evidence="7" id="KW-1185">Reference proteome</keyword>
<dbReference type="KEGG" id="xba:C7S18_14885"/>
<dbReference type="PANTHER" id="PTHR12151">
    <property type="entry name" value="ELECTRON TRANSPORT PROTIN SCO1/SENC FAMILY MEMBER"/>
    <property type="match status" value="1"/>
</dbReference>
<feature type="binding site" evidence="3">
    <location>
        <position position="79"/>
    </location>
    <ligand>
        <name>Cu cation</name>
        <dbReference type="ChEBI" id="CHEBI:23378"/>
    </ligand>
</feature>
<comment type="similarity">
    <text evidence="1">Belongs to the SCO1/2 family.</text>
</comment>
<dbReference type="CDD" id="cd02968">
    <property type="entry name" value="SCO"/>
    <property type="match status" value="1"/>
</dbReference>
<accession>A0A2P1PU75</accession>
<evidence type="ECO:0000259" key="5">
    <source>
        <dbReference type="PROSITE" id="PS51352"/>
    </source>
</evidence>
<dbReference type="RefSeq" id="WP_106892314.1">
    <property type="nucleotide sequence ID" value="NZ_CP027860.1"/>
</dbReference>
<dbReference type="InterPro" id="IPR003782">
    <property type="entry name" value="SCO1/SenC"/>
</dbReference>
<organism evidence="6 7">
    <name type="scientific">Ahniella affigens</name>
    <dbReference type="NCBI Taxonomy" id="2021234"/>
    <lineage>
        <taxon>Bacteria</taxon>
        <taxon>Pseudomonadati</taxon>
        <taxon>Pseudomonadota</taxon>
        <taxon>Gammaproteobacteria</taxon>
        <taxon>Lysobacterales</taxon>
        <taxon>Rhodanobacteraceae</taxon>
        <taxon>Ahniella</taxon>
    </lineage>
</organism>
<evidence type="ECO:0000313" key="6">
    <source>
        <dbReference type="EMBL" id="AVP98393.1"/>
    </source>
</evidence>
<evidence type="ECO:0000313" key="7">
    <source>
        <dbReference type="Proteomes" id="UP000241074"/>
    </source>
</evidence>
<keyword evidence="4" id="KW-1015">Disulfide bond</keyword>
<reference evidence="6 7" key="1">
    <citation type="submission" date="2018-03" db="EMBL/GenBank/DDBJ databases">
        <title>Ahniella affigens gen. nov., sp. nov., a gammaproteobacterium isolated from sandy soil near a stream.</title>
        <authorList>
            <person name="Ko Y."/>
            <person name="Kim J.-H."/>
        </authorList>
    </citation>
    <scope>NUCLEOTIDE SEQUENCE [LARGE SCALE GENOMIC DNA]</scope>
    <source>
        <strain evidence="6 7">D13</strain>
    </source>
</reference>